<sequence length="106" mass="12607">MMLEEIEKDLFRVKRLRHANLITIYESELGRSETGWNLYILMEYARGGTLEDLLKKCETKPYSRKNDIWCLGVIFVQMLFGLNVIKQYNSLEDLLKSEKDRKESKK</sequence>
<dbReference type="InterPro" id="IPR011009">
    <property type="entry name" value="Kinase-like_dom_sf"/>
</dbReference>
<dbReference type="GO" id="GO:0005524">
    <property type="term" value="F:ATP binding"/>
    <property type="evidence" value="ECO:0007669"/>
    <property type="project" value="UniProtKB-KW"/>
</dbReference>
<dbReference type="Gene3D" id="1.10.510.10">
    <property type="entry name" value="Transferase(Phosphotransferase) domain 1"/>
    <property type="match status" value="1"/>
</dbReference>
<gene>
    <name evidence="5" type="ORF">Glove_55g45</name>
</gene>
<dbReference type="PROSITE" id="PS50011">
    <property type="entry name" value="PROTEIN_KINASE_DOM"/>
    <property type="match status" value="1"/>
</dbReference>
<comment type="similarity">
    <text evidence="1">Belongs to the protein kinase superfamily. STE Ser/Thr protein kinase family. STE20 subfamily.</text>
</comment>
<evidence type="ECO:0000256" key="2">
    <source>
        <dbReference type="ARBA" id="ARBA00022741"/>
    </source>
</evidence>
<dbReference type="SUPFAM" id="SSF56112">
    <property type="entry name" value="Protein kinase-like (PK-like)"/>
    <property type="match status" value="1"/>
</dbReference>
<dbReference type="EMBL" id="PQFF01000052">
    <property type="protein sequence ID" value="RHZ86073.1"/>
    <property type="molecule type" value="Genomic_DNA"/>
</dbReference>
<dbReference type="Proteomes" id="UP000266861">
    <property type="component" value="Unassembled WGS sequence"/>
</dbReference>
<feature type="domain" description="Protein kinase" evidence="4">
    <location>
        <begin position="1"/>
        <end position="106"/>
    </location>
</feature>
<dbReference type="AlphaFoldDB" id="A0A397JMB4"/>
<accession>A0A397JMB4</accession>
<reference evidence="5 6" key="1">
    <citation type="submission" date="2018-08" db="EMBL/GenBank/DDBJ databases">
        <title>Genome and evolution of the arbuscular mycorrhizal fungus Diversispora epigaea (formerly Glomus versiforme) and its bacterial endosymbionts.</title>
        <authorList>
            <person name="Sun X."/>
            <person name="Fei Z."/>
            <person name="Harrison M."/>
        </authorList>
    </citation>
    <scope>NUCLEOTIDE SEQUENCE [LARGE SCALE GENOMIC DNA]</scope>
    <source>
        <strain evidence="5 6">IT104</strain>
    </source>
</reference>
<dbReference type="GO" id="GO:0004672">
    <property type="term" value="F:protein kinase activity"/>
    <property type="evidence" value="ECO:0007669"/>
    <property type="project" value="InterPro"/>
</dbReference>
<evidence type="ECO:0000256" key="3">
    <source>
        <dbReference type="ARBA" id="ARBA00022840"/>
    </source>
</evidence>
<name>A0A397JMB4_9GLOM</name>
<keyword evidence="3" id="KW-0067">ATP-binding</keyword>
<dbReference type="InterPro" id="IPR051931">
    <property type="entry name" value="PAK3-like"/>
</dbReference>
<dbReference type="STRING" id="1348612.A0A397JMB4"/>
<proteinExistence type="inferred from homology"/>
<keyword evidence="6" id="KW-1185">Reference proteome</keyword>
<evidence type="ECO:0000256" key="1">
    <source>
        <dbReference type="ARBA" id="ARBA00008874"/>
    </source>
</evidence>
<protein>
    <recommendedName>
        <fullName evidence="4">Protein kinase domain-containing protein</fullName>
    </recommendedName>
</protein>
<dbReference type="InterPro" id="IPR000719">
    <property type="entry name" value="Prot_kinase_dom"/>
</dbReference>
<organism evidence="5 6">
    <name type="scientific">Diversispora epigaea</name>
    <dbReference type="NCBI Taxonomy" id="1348612"/>
    <lineage>
        <taxon>Eukaryota</taxon>
        <taxon>Fungi</taxon>
        <taxon>Fungi incertae sedis</taxon>
        <taxon>Mucoromycota</taxon>
        <taxon>Glomeromycotina</taxon>
        <taxon>Glomeromycetes</taxon>
        <taxon>Diversisporales</taxon>
        <taxon>Diversisporaceae</taxon>
        <taxon>Diversispora</taxon>
    </lineage>
</organism>
<evidence type="ECO:0000259" key="4">
    <source>
        <dbReference type="PROSITE" id="PS50011"/>
    </source>
</evidence>
<dbReference type="PANTHER" id="PTHR45832">
    <property type="entry name" value="SERINE/THREONINE-PROTEIN KINASE SAMKA-RELATED-RELATED"/>
    <property type="match status" value="1"/>
</dbReference>
<comment type="caution">
    <text evidence="5">The sequence shown here is derived from an EMBL/GenBank/DDBJ whole genome shotgun (WGS) entry which is preliminary data.</text>
</comment>
<dbReference type="PANTHER" id="PTHR45832:SF22">
    <property type="entry name" value="SERINE_THREONINE-PROTEIN KINASE SAMKA-RELATED"/>
    <property type="match status" value="1"/>
</dbReference>
<keyword evidence="2" id="KW-0547">Nucleotide-binding</keyword>
<evidence type="ECO:0000313" key="6">
    <source>
        <dbReference type="Proteomes" id="UP000266861"/>
    </source>
</evidence>
<evidence type="ECO:0000313" key="5">
    <source>
        <dbReference type="EMBL" id="RHZ86073.1"/>
    </source>
</evidence>
<dbReference type="OrthoDB" id="1405469at2759"/>